<feature type="transmembrane region" description="Helical" evidence="8">
    <location>
        <begin position="378"/>
        <end position="404"/>
    </location>
</feature>
<feature type="transmembrane region" description="Helical" evidence="8">
    <location>
        <begin position="1372"/>
        <end position="1388"/>
    </location>
</feature>
<keyword evidence="3" id="KW-0479">Metal-binding</keyword>
<dbReference type="PROSITE" id="PS00154">
    <property type="entry name" value="ATPASE_E1_E2"/>
    <property type="match status" value="1"/>
</dbReference>
<feature type="domain" description="P-type ATPase C-terminal" evidence="10">
    <location>
        <begin position="1170"/>
        <end position="1449"/>
    </location>
</feature>
<dbReference type="GO" id="GO:0005524">
    <property type="term" value="F:ATP binding"/>
    <property type="evidence" value="ECO:0007669"/>
    <property type="project" value="InterPro"/>
</dbReference>
<feature type="transmembrane region" description="Helical" evidence="8">
    <location>
        <begin position="1394"/>
        <end position="1410"/>
    </location>
</feature>
<evidence type="ECO:0000256" key="1">
    <source>
        <dbReference type="ARBA" id="ARBA00004141"/>
    </source>
</evidence>
<dbReference type="Gene3D" id="3.40.50.1000">
    <property type="entry name" value="HAD superfamily/HAD-like"/>
    <property type="match status" value="2"/>
</dbReference>
<keyword evidence="5 8" id="KW-1133">Transmembrane helix</keyword>
<dbReference type="Pfam" id="PF16209">
    <property type="entry name" value="PhoLip_ATPase_N"/>
    <property type="match status" value="1"/>
</dbReference>
<feature type="region of interest" description="Disordered" evidence="7">
    <location>
        <begin position="954"/>
        <end position="999"/>
    </location>
</feature>
<dbReference type="SUPFAM" id="SSF81665">
    <property type="entry name" value="Calcium ATPase, transmembrane domain M"/>
    <property type="match status" value="1"/>
</dbReference>
<dbReference type="Pfam" id="PF13246">
    <property type="entry name" value="Cation_ATPase"/>
    <property type="match status" value="1"/>
</dbReference>
<dbReference type="PANTHER" id="PTHR24092:SF218">
    <property type="entry name" value="PHOSPHOLIPID-TRANSPORTING ATPASE"/>
    <property type="match status" value="1"/>
</dbReference>
<evidence type="ECO:0000256" key="2">
    <source>
        <dbReference type="ARBA" id="ARBA00022692"/>
    </source>
</evidence>
<comment type="caution">
    <text evidence="11">The sequence shown here is derived from an EMBL/GenBank/DDBJ whole genome shotgun (WGS) entry which is preliminary data.</text>
</comment>
<evidence type="ECO:0000256" key="4">
    <source>
        <dbReference type="ARBA" id="ARBA00022842"/>
    </source>
</evidence>
<dbReference type="OrthoDB" id="377733at2759"/>
<dbReference type="PANTHER" id="PTHR24092">
    <property type="entry name" value="PROBABLE PHOSPHOLIPID-TRANSPORTING ATPASE"/>
    <property type="match status" value="1"/>
</dbReference>
<evidence type="ECO:0000256" key="7">
    <source>
        <dbReference type="SAM" id="MobiDB-lite"/>
    </source>
</evidence>
<evidence type="ECO:0008006" key="13">
    <source>
        <dbReference type="Google" id="ProtNLM"/>
    </source>
</evidence>
<feature type="transmembrane region" description="Helical" evidence="8">
    <location>
        <begin position="1234"/>
        <end position="1253"/>
    </location>
</feature>
<feature type="transmembrane region" description="Helical" evidence="8">
    <location>
        <begin position="1422"/>
        <end position="1447"/>
    </location>
</feature>
<organism evidence="11 12">
    <name type="scientific">Triparma strigata</name>
    <dbReference type="NCBI Taxonomy" id="1606541"/>
    <lineage>
        <taxon>Eukaryota</taxon>
        <taxon>Sar</taxon>
        <taxon>Stramenopiles</taxon>
        <taxon>Ochrophyta</taxon>
        <taxon>Bolidophyceae</taxon>
        <taxon>Parmales</taxon>
        <taxon>Triparmaceae</taxon>
        <taxon>Triparma</taxon>
    </lineage>
</organism>
<feature type="transmembrane region" description="Helical" evidence="8">
    <location>
        <begin position="87"/>
        <end position="105"/>
    </location>
</feature>
<dbReference type="GO" id="GO:0140326">
    <property type="term" value="F:ATPase-coupled intramembrane lipid transporter activity"/>
    <property type="evidence" value="ECO:0007669"/>
    <property type="project" value="TreeGrafter"/>
</dbReference>
<dbReference type="GO" id="GO:0045332">
    <property type="term" value="P:phospholipid translocation"/>
    <property type="evidence" value="ECO:0007669"/>
    <property type="project" value="TreeGrafter"/>
</dbReference>
<dbReference type="Gene3D" id="2.70.150.10">
    <property type="entry name" value="Calcium-transporting ATPase, cytoplasmic transduction domain A"/>
    <property type="match status" value="1"/>
</dbReference>
<protein>
    <recommendedName>
        <fullName evidence="13">P-type phospholipid transporter</fullName>
    </recommendedName>
</protein>
<feature type="region of interest" description="Disordered" evidence="7">
    <location>
        <begin position="147"/>
        <end position="173"/>
    </location>
</feature>
<evidence type="ECO:0000313" key="12">
    <source>
        <dbReference type="Proteomes" id="UP001165085"/>
    </source>
</evidence>
<dbReference type="Gene3D" id="3.40.1110.10">
    <property type="entry name" value="Calcium-transporting ATPase, cytoplasmic domain N"/>
    <property type="match status" value="1"/>
</dbReference>
<dbReference type="InterPro" id="IPR008250">
    <property type="entry name" value="ATPase_P-typ_transduc_dom_A_sf"/>
</dbReference>
<dbReference type="InterPro" id="IPR032631">
    <property type="entry name" value="P-type_ATPase_N"/>
</dbReference>
<feature type="transmembrane region" description="Helical" evidence="8">
    <location>
        <begin position="1206"/>
        <end position="1222"/>
    </location>
</feature>
<feature type="region of interest" description="Disordered" evidence="7">
    <location>
        <begin position="1543"/>
        <end position="1574"/>
    </location>
</feature>
<feature type="transmembrane region" description="Helical" evidence="8">
    <location>
        <begin position="1283"/>
        <end position="1303"/>
    </location>
</feature>
<dbReference type="InterPro" id="IPR023214">
    <property type="entry name" value="HAD_sf"/>
</dbReference>
<feature type="region of interest" description="Disordered" evidence="7">
    <location>
        <begin position="476"/>
        <end position="505"/>
    </location>
</feature>
<keyword evidence="4" id="KW-0460">Magnesium</keyword>
<evidence type="ECO:0000259" key="9">
    <source>
        <dbReference type="Pfam" id="PF16209"/>
    </source>
</evidence>
<gene>
    <name evidence="11" type="ORF">TrST_g11799</name>
</gene>
<comment type="subcellular location">
    <subcellularLocation>
        <location evidence="1">Membrane</location>
        <topology evidence="1">Multi-pass membrane protein</topology>
    </subcellularLocation>
</comment>
<keyword evidence="2 8" id="KW-0812">Transmembrane</keyword>
<dbReference type="InterPro" id="IPR001757">
    <property type="entry name" value="P_typ_ATPase"/>
</dbReference>
<dbReference type="InterPro" id="IPR036412">
    <property type="entry name" value="HAD-like_sf"/>
</dbReference>
<dbReference type="InterPro" id="IPR018303">
    <property type="entry name" value="ATPase_P-typ_P_site"/>
</dbReference>
<feature type="transmembrane region" description="Helical" evidence="8">
    <location>
        <begin position="62"/>
        <end position="81"/>
    </location>
</feature>
<reference evidence="12" key="1">
    <citation type="journal article" date="2023" name="Commun. Biol.">
        <title>Genome analysis of Parmales, the sister group of diatoms, reveals the evolutionary specialization of diatoms from phago-mixotrophs to photoautotrophs.</title>
        <authorList>
            <person name="Ban H."/>
            <person name="Sato S."/>
            <person name="Yoshikawa S."/>
            <person name="Yamada K."/>
            <person name="Nakamura Y."/>
            <person name="Ichinomiya M."/>
            <person name="Sato N."/>
            <person name="Blanc-Mathieu R."/>
            <person name="Endo H."/>
            <person name="Kuwata A."/>
            <person name="Ogata H."/>
        </authorList>
    </citation>
    <scope>NUCLEOTIDE SEQUENCE [LARGE SCALE GENOMIC DNA]</scope>
    <source>
        <strain evidence="12">NIES 3701</strain>
    </source>
</reference>
<dbReference type="SUPFAM" id="SSF81660">
    <property type="entry name" value="Metal cation-transporting ATPase, ATP-binding domain N"/>
    <property type="match status" value="1"/>
</dbReference>
<keyword evidence="6 8" id="KW-0472">Membrane</keyword>
<name>A0A9W7AZT2_9STRA</name>
<evidence type="ECO:0000256" key="5">
    <source>
        <dbReference type="ARBA" id="ARBA00022989"/>
    </source>
</evidence>
<feature type="domain" description="P-type ATPase N-terminal" evidence="9">
    <location>
        <begin position="29"/>
        <end position="76"/>
    </location>
</feature>
<dbReference type="GO" id="GO:0005886">
    <property type="term" value="C:plasma membrane"/>
    <property type="evidence" value="ECO:0007669"/>
    <property type="project" value="TreeGrafter"/>
</dbReference>
<evidence type="ECO:0000256" key="8">
    <source>
        <dbReference type="SAM" id="Phobius"/>
    </source>
</evidence>
<dbReference type="SUPFAM" id="SSF56784">
    <property type="entry name" value="HAD-like"/>
    <property type="match status" value="1"/>
</dbReference>
<dbReference type="NCBIfam" id="TIGR01494">
    <property type="entry name" value="ATPase_P-type"/>
    <property type="match status" value="1"/>
</dbReference>
<evidence type="ECO:0000313" key="11">
    <source>
        <dbReference type="EMBL" id="GMH81282.1"/>
    </source>
</evidence>
<sequence>MASILNSPTAADEEPATRVINVEGDNSLLCNNSITTNKYSFTAFYKRNFFFTKAVAEQFKRLGNIYFLAVGIIMFFGYYTSAFPSAITPWTTLGPLAAVVSVSLVNEALTDLQRHQSDARTNNALCSVIVDGSAAVLNDGLPLNAPTRQSRSGSITMSFEESHPTHHLQPTKTKDILPGSFIFVRNREQIPADCILMGSSNPDFAAYVETSSIDGETNLKIKSTPVGVIKMVDIFVPENVLIVEPPNASVNTFSGTINPPSVDPINVDESGFLVRGSVLRNTNWAIGLVCYTGVDTKLMKNSRKAPSKLSNLDRLVNRAIVMVLLILAVTVTICASASTGVNTKAWNESVWYLHNVAIFSPPSELPGTVEYVNWIQNWFTYLTIFSNLVPLSLYVTLEVIIIALMGFVNYDTNMAYTVGDKTTYAQARSNTVSDLGQVKYIFSDKTGTLTSNVMKFKRCSVGSGVVGERVMQKKRDMGDLEGGTAKRRSKSIPGEEEEPFFPPLSTFHHPDPNGTTEFFIRTLALCHTVIVEDCDDDSTEATGDSFLNAPFGSIYQAESPDEAALVNAASGMFHFQLVARAASGTKIQVRGPSVLHGTSPCPDGVDPTQHLLAQTPEPPPDTDDTWDIHDSHTETWDILAVNKFDSTRKRMSVICRAPAAMGGGAFLFVKGADSSMLIPGVCRGGEGLNMIEDRSSVDLETVGCTLEYFEMLLQLQQDLAEFATDGLRTLVVGFKMINENDLAKWLTKYKAASNMIGVDRAEGLTAAAISIESNIHILGATGIEDKLQDGVPDAIQSLLTAGIKLWVLTGDKKETAIEIGYSTNLLEEKMDMIIFDGDIEDPDVITERLSKEFMRLVKNGKLPKYSKEYVLDQSRPLSLRFGNMVRRCLGKQTKLSDQEMKLQTRHYASCLAKRAHPSAGDPEQANIFIKAKLARRASRRLSAVLSAISRSSSSISSSFSKSGDKMTTPRTKDEGVDVSNNDETDSIVTTDEQEDRTYRKKASRLERLFSVDKSARHGRLSKHVKATIDMTEEPDETLLQDGQGITLDNMGNIAAQTPPNRNRLNTLNTVEGDVFDPPDGALVITGSALKHVLNDPRLSEILFCVASCCKSVIACRVSPKQKAVLVKTVKKYVSPRPVTLAIGDGANDVGMIQEAQIGIGISGLEGQQAVNSSDFSIAQFRFLTDLLLVHGRWNYVRMAKTCMYSFYKNSVLVFSIFFFQFFNHWSGRPLYDEWVIGMFNFILGWPILLIGIFDRDISREFAKLHPRTYLVGRENQDLSRRVIFRWASLGILHAAIIYFATYWCYGNGMSGSFISYAPYVSGFANGSGEDLASYGTVVYTTLIVTLTVKAMFETRSFINGQCFGGFIDRLPYTWLGIIPGTFGIWALGAGVYQLTYFATFGSVGGFFVWVPNHVFVYRGWNYLFIIVVSTLCIVVDVIVKIFGFWYFPSQTQIYCEMSRIHEEKSVTNYTRPSCCCSTRENNTNFCCGFDMICWLVRRGRANKEMEKQQKKQLATPTEFNNSTPDKFAEADLMEEIDLSENDIEHGDTGGVFRNASTGQKHVLESASSRSSRRSDKELYVDVTTF</sequence>
<evidence type="ECO:0000256" key="6">
    <source>
        <dbReference type="ARBA" id="ARBA00023136"/>
    </source>
</evidence>
<feature type="transmembrane region" description="Helical" evidence="8">
    <location>
        <begin position="1331"/>
        <end position="1352"/>
    </location>
</feature>
<dbReference type="InterPro" id="IPR023299">
    <property type="entry name" value="ATPase_P-typ_cyto_dom_N"/>
</dbReference>
<evidence type="ECO:0000259" key="10">
    <source>
        <dbReference type="Pfam" id="PF16212"/>
    </source>
</evidence>
<dbReference type="Proteomes" id="UP001165085">
    <property type="component" value="Unassembled WGS sequence"/>
</dbReference>
<dbReference type="PRINTS" id="PR00119">
    <property type="entry name" value="CATATPASE"/>
</dbReference>
<evidence type="ECO:0000256" key="3">
    <source>
        <dbReference type="ARBA" id="ARBA00022723"/>
    </source>
</evidence>
<dbReference type="InterPro" id="IPR032630">
    <property type="entry name" value="P_typ_ATPase_c"/>
</dbReference>
<dbReference type="SUPFAM" id="SSF81653">
    <property type="entry name" value="Calcium ATPase, transduction domain A"/>
    <property type="match status" value="1"/>
</dbReference>
<proteinExistence type="predicted"/>
<dbReference type="InterPro" id="IPR023298">
    <property type="entry name" value="ATPase_P-typ_TM_dom_sf"/>
</dbReference>
<feature type="compositionally biased region" description="Polar residues" evidence="7">
    <location>
        <begin position="147"/>
        <end position="159"/>
    </location>
</feature>
<dbReference type="Pfam" id="PF16212">
    <property type="entry name" value="PhoLip_ATPase_C"/>
    <property type="match status" value="1"/>
</dbReference>
<accession>A0A9W7AZT2</accession>
<dbReference type="GO" id="GO:0046872">
    <property type="term" value="F:metal ion binding"/>
    <property type="evidence" value="ECO:0007669"/>
    <property type="project" value="UniProtKB-KW"/>
</dbReference>
<feature type="transmembrane region" description="Helical" evidence="8">
    <location>
        <begin position="319"/>
        <end position="341"/>
    </location>
</feature>
<dbReference type="GO" id="GO:0016887">
    <property type="term" value="F:ATP hydrolysis activity"/>
    <property type="evidence" value="ECO:0007669"/>
    <property type="project" value="InterPro"/>
</dbReference>
<keyword evidence="12" id="KW-1185">Reference proteome</keyword>
<dbReference type="EMBL" id="BRXY01000255">
    <property type="protein sequence ID" value="GMH81282.1"/>
    <property type="molecule type" value="Genomic_DNA"/>
</dbReference>